<dbReference type="SUPFAM" id="SSF56112">
    <property type="entry name" value="Protein kinase-like (PK-like)"/>
    <property type="match status" value="1"/>
</dbReference>
<dbReference type="InterPro" id="IPR011009">
    <property type="entry name" value="Kinase-like_dom_sf"/>
</dbReference>
<proteinExistence type="predicted"/>
<dbReference type="EMBL" id="AP028912">
    <property type="protein sequence ID" value="BES93111.1"/>
    <property type="molecule type" value="Genomic_DNA"/>
</dbReference>
<dbReference type="Proteomes" id="UP001307889">
    <property type="component" value="Chromosome 4"/>
</dbReference>
<sequence length="409" mass="47026">MESLIERLSDSARAGVFGPGRLLRVENNDDTGLGAQFASQIYFFRVVLEDEQSVKNVPVVVKVQIENIEDIAKENGEPYRQFLNEVNMYKTVLPELLSDQRSYPKMFLAEASGGTDITKDILVLEDLRERGYKIADDLFLDFDHMSLAMRRLGEFHGSSYRLKIDNPELMRVWRKTLLESKKQLDDSEKAFFDSAVARGFGKFLTAGKKYSGCRIAYEKLIGIPTEERLKVFCRAEEPFASIVHGDFNKNNILFKYDHRGKTEDVLFFDFATSIYSDPSIDLSFILYMNTSAAERDAHWEEYLSIYWAGLTSVCPYPRFSFKQFLDNFSKKAIYGYLHCAFFLPMMLFECDLKKFNLWTIEEKIEFASNHGGAEATEMVSKIVGHLLEKGYLEQFLRLNTVTDVNNASV</sequence>
<accession>A0ABN7ALJ6</accession>
<name>A0ABN7ALJ6_9HEMI</name>
<protein>
    <submittedName>
        <fullName evidence="2">Juvenile hormone-inducible protein</fullName>
    </submittedName>
</protein>
<dbReference type="Gene3D" id="3.90.1200.10">
    <property type="match status" value="1"/>
</dbReference>
<reference evidence="2 3" key="1">
    <citation type="submission" date="2023-09" db="EMBL/GenBank/DDBJ databases">
        <title>Nesidiocoris tenuis whole genome shotgun sequence.</title>
        <authorList>
            <person name="Shibata T."/>
            <person name="Shimoda M."/>
            <person name="Kobayashi T."/>
            <person name="Uehara T."/>
        </authorList>
    </citation>
    <scope>NUCLEOTIDE SEQUENCE [LARGE SCALE GENOMIC DNA]</scope>
    <source>
        <strain evidence="2 3">Japan</strain>
    </source>
</reference>
<feature type="domain" description="CHK kinase-like" evidence="1">
    <location>
        <begin position="122"/>
        <end position="316"/>
    </location>
</feature>
<evidence type="ECO:0000313" key="2">
    <source>
        <dbReference type="EMBL" id="BES93111.1"/>
    </source>
</evidence>
<dbReference type="InterPro" id="IPR015897">
    <property type="entry name" value="CHK_kinase-like"/>
</dbReference>
<evidence type="ECO:0000313" key="3">
    <source>
        <dbReference type="Proteomes" id="UP001307889"/>
    </source>
</evidence>
<dbReference type="PANTHER" id="PTHR11012:SF4">
    <property type="entry name" value="LD42035P"/>
    <property type="match status" value="1"/>
</dbReference>
<dbReference type="PANTHER" id="PTHR11012">
    <property type="entry name" value="PROTEIN KINASE-LIKE DOMAIN-CONTAINING"/>
    <property type="match status" value="1"/>
</dbReference>
<gene>
    <name evidence="2" type="ORF">NTJ_05920</name>
</gene>
<dbReference type="SMART" id="SM00587">
    <property type="entry name" value="CHK"/>
    <property type="match status" value="1"/>
</dbReference>
<organism evidence="2 3">
    <name type="scientific">Nesidiocoris tenuis</name>
    <dbReference type="NCBI Taxonomy" id="355587"/>
    <lineage>
        <taxon>Eukaryota</taxon>
        <taxon>Metazoa</taxon>
        <taxon>Ecdysozoa</taxon>
        <taxon>Arthropoda</taxon>
        <taxon>Hexapoda</taxon>
        <taxon>Insecta</taxon>
        <taxon>Pterygota</taxon>
        <taxon>Neoptera</taxon>
        <taxon>Paraneoptera</taxon>
        <taxon>Hemiptera</taxon>
        <taxon>Heteroptera</taxon>
        <taxon>Panheteroptera</taxon>
        <taxon>Cimicomorpha</taxon>
        <taxon>Miridae</taxon>
        <taxon>Dicyphina</taxon>
        <taxon>Nesidiocoris</taxon>
    </lineage>
</organism>
<keyword evidence="3" id="KW-1185">Reference proteome</keyword>
<evidence type="ECO:0000259" key="1">
    <source>
        <dbReference type="SMART" id="SM00587"/>
    </source>
</evidence>
<dbReference type="InterPro" id="IPR004119">
    <property type="entry name" value="EcKL"/>
</dbReference>
<dbReference type="Pfam" id="PF02958">
    <property type="entry name" value="EcKL"/>
    <property type="match status" value="1"/>
</dbReference>